<evidence type="ECO:0000313" key="1">
    <source>
        <dbReference type="EMBL" id="KAF2799812.1"/>
    </source>
</evidence>
<organism evidence="1 2">
    <name type="scientific">Melanomma pulvis-pyrius CBS 109.77</name>
    <dbReference type="NCBI Taxonomy" id="1314802"/>
    <lineage>
        <taxon>Eukaryota</taxon>
        <taxon>Fungi</taxon>
        <taxon>Dikarya</taxon>
        <taxon>Ascomycota</taxon>
        <taxon>Pezizomycotina</taxon>
        <taxon>Dothideomycetes</taxon>
        <taxon>Pleosporomycetidae</taxon>
        <taxon>Pleosporales</taxon>
        <taxon>Melanommataceae</taxon>
        <taxon>Melanomma</taxon>
    </lineage>
</organism>
<dbReference type="Proteomes" id="UP000799757">
    <property type="component" value="Unassembled WGS sequence"/>
</dbReference>
<proteinExistence type="predicted"/>
<dbReference type="AlphaFoldDB" id="A0A6A6XTK7"/>
<evidence type="ECO:0008006" key="3">
    <source>
        <dbReference type="Google" id="ProtNLM"/>
    </source>
</evidence>
<name>A0A6A6XTK7_9PLEO</name>
<evidence type="ECO:0000313" key="2">
    <source>
        <dbReference type="Proteomes" id="UP000799757"/>
    </source>
</evidence>
<dbReference type="SUPFAM" id="SSF55961">
    <property type="entry name" value="Bet v1-like"/>
    <property type="match status" value="1"/>
</dbReference>
<dbReference type="EMBL" id="MU001758">
    <property type="protein sequence ID" value="KAF2799812.1"/>
    <property type="molecule type" value="Genomic_DNA"/>
</dbReference>
<reference evidence="1" key="1">
    <citation type="journal article" date="2020" name="Stud. Mycol.">
        <title>101 Dothideomycetes genomes: a test case for predicting lifestyles and emergence of pathogens.</title>
        <authorList>
            <person name="Haridas S."/>
            <person name="Albert R."/>
            <person name="Binder M."/>
            <person name="Bloem J."/>
            <person name="Labutti K."/>
            <person name="Salamov A."/>
            <person name="Andreopoulos B."/>
            <person name="Baker S."/>
            <person name="Barry K."/>
            <person name="Bills G."/>
            <person name="Bluhm B."/>
            <person name="Cannon C."/>
            <person name="Castanera R."/>
            <person name="Culley D."/>
            <person name="Daum C."/>
            <person name="Ezra D."/>
            <person name="Gonzalez J."/>
            <person name="Henrissat B."/>
            <person name="Kuo A."/>
            <person name="Liang C."/>
            <person name="Lipzen A."/>
            <person name="Lutzoni F."/>
            <person name="Magnuson J."/>
            <person name="Mondo S."/>
            <person name="Nolan M."/>
            <person name="Ohm R."/>
            <person name="Pangilinan J."/>
            <person name="Park H.-J."/>
            <person name="Ramirez L."/>
            <person name="Alfaro M."/>
            <person name="Sun H."/>
            <person name="Tritt A."/>
            <person name="Yoshinaga Y."/>
            <person name="Zwiers L.-H."/>
            <person name="Turgeon B."/>
            <person name="Goodwin S."/>
            <person name="Spatafora J."/>
            <person name="Crous P."/>
            <person name="Grigoriev I."/>
        </authorList>
    </citation>
    <scope>NUCLEOTIDE SEQUENCE</scope>
    <source>
        <strain evidence="1">CBS 109.77</strain>
    </source>
</reference>
<gene>
    <name evidence="1" type="ORF">K505DRAFT_320939</name>
</gene>
<dbReference type="InterPro" id="IPR023393">
    <property type="entry name" value="START-like_dom_sf"/>
</dbReference>
<sequence>MAPVTRIRAEVSMKASAEAAWTRLINTTTWPEWNSFVPGADPIFRSDDLCDSPTTLRLGSCYRFIANMRGRKWASRQRVTVFETPQPEDVRKVWRISWEVQGYPKFLFRTVRFNEIEEVTAEEGNECVYRTGEDQSGPLAYFVNWVFGRDIEKGIKNWADDLKRTMEA</sequence>
<protein>
    <recommendedName>
        <fullName evidence="3">SRPBCC domain-containing protein</fullName>
    </recommendedName>
</protein>
<dbReference type="Gene3D" id="3.30.530.20">
    <property type="match status" value="1"/>
</dbReference>
<dbReference type="OrthoDB" id="509124at2759"/>
<dbReference type="CDD" id="cd07822">
    <property type="entry name" value="SRPBCC_4"/>
    <property type="match status" value="1"/>
</dbReference>
<keyword evidence="2" id="KW-1185">Reference proteome</keyword>
<accession>A0A6A6XTK7</accession>